<reference evidence="2 3" key="1">
    <citation type="submission" date="2012-11" db="EMBL/GenBank/DDBJ databases">
        <authorList>
            <person name="Huguet-Tapia J.C."/>
            <person name="Durkin A.S."/>
            <person name="Pettis G.S."/>
            <person name="Badger J.H."/>
        </authorList>
    </citation>
    <scope>NUCLEOTIDE SEQUENCE [LARGE SCALE GENOMIC DNA]</scope>
    <source>
        <strain evidence="2 3">91-03</strain>
    </source>
</reference>
<keyword evidence="3" id="KW-1185">Reference proteome</keyword>
<dbReference type="EMBL" id="AEJC01000325">
    <property type="protein sequence ID" value="EKX65011.1"/>
    <property type="molecule type" value="Genomic_DNA"/>
</dbReference>
<sequence>MGIPLRWSDEALSKRFDADSSVGWVSRDQGATDPFPHRHIGRGKGGRKGVFRSFTPRRKLGIDPCAPPVVHLTSQQHRSASTTEGTLRVLTSLCCSSVPSLQHSQFHSRHRSRRPPPGVLVCAMKG</sequence>
<accession>L1KW13</accession>
<evidence type="ECO:0000313" key="2">
    <source>
        <dbReference type="EMBL" id="EKX65011.1"/>
    </source>
</evidence>
<protein>
    <submittedName>
        <fullName evidence="2">Uncharacterized protein</fullName>
    </submittedName>
</protein>
<organism evidence="2 3">
    <name type="scientific">Streptomyces ipomoeae 91-03</name>
    <dbReference type="NCBI Taxonomy" id="698759"/>
    <lineage>
        <taxon>Bacteria</taxon>
        <taxon>Bacillati</taxon>
        <taxon>Actinomycetota</taxon>
        <taxon>Actinomycetes</taxon>
        <taxon>Kitasatosporales</taxon>
        <taxon>Streptomycetaceae</taxon>
        <taxon>Streptomyces</taxon>
    </lineage>
</organism>
<proteinExistence type="predicted"/>
<evidence type="ECO:0000313" key="3">
    <source>
        <dbReference type="Proteomes" id="UP000010411"/>
    </source>
</evidence>
<dbReference type="AlphaFoldDB" id="L1KW13"/>
<evidence type="ECO:0000256" key="1">
    <source>
        <dbReference type="SAM" id="MobiDB-lite"/>
    </source>
</evidence>
<feature type="compositionally biased region" description="Basic residues" evidence="1">
    <location>
        <begin position="37"/>
        <end position="51"/>
    </location>
</feature>
<feature type="region of interest" description="Disordered" evidence="1">
    <location>
        <begin position="27"/>
        <end position="51"/>
    </location>
</feature>
<gene>
    <name evidence="2" type="ORF">STRIP9103_07172</name>
</gene>
<dbReference type="PATRIC" id="fig|698759.3.peg.4349"/>
<name>L1KW13_9ACTN</name>
<comment type="caution">
    <text evidence="2">The sequence shown here is derived from an EMBL/GenBank/DDBJ whole genome shotgun (WGS) entry which is preliminary data.</text>
</comment>
<dbReference type="Proteomes" id="UP000010411">
    <property type="component" value="Unassembled WGS sequence"/>
</dbReference>